<sequence length="182" mass="19560">MSDTVRAVCVYCASGPVDAEYLRLAADTGTAIAEAGFTLVSGGGNVSMMGSVARAARAAGGSTLGIIPEHLMAKEVADLDADEMVVTETMRERKRLMEERSDAFITLPGGIGTLEEFFETWTGGYLGEHDKPVIMVNHRGFYDPMLAWLDDLSSRGFVSARSLERLIVVETAADAVAELTHR</sequence>
<evidence type="ECO:0000256" key="1">
    <source>
        <dbReference type="ARBA" id="ARBA00006763"/>
    </source>
</evidence>
<dbReference type="PANTHER" id="PTHR31223">
    <property type="entry name" value="LOG FAMILY PROTEIN YJL055W"/>
    <property type="match status" value="1"/>
</dbReference>
<dbReference type="NCBIfam" id="TIGR00730">
    <property type="entry name" value="Rossman fold protein, TIGR00730 family"/>
    <property type="match status" value="1"/>
</dbReference>
<dbReference type="RefSeq" id="WP_183372163.1">
    <property type="nucleotide sequence ID" value="NZ_BAABHL010000126.1"/>
</dbReference>
<comment type="similarity">
    <text evidence="1 2">Belongs to the LOG family.</text>
</comment>
<protein>
    <recommendedName>
        <fullName evidence="2">Cytokinin riboside 5'-monophosphate phosphoribohydrolase</fullName>
        <ecNumber evidence="2">3.2.2.n1</ecNumber>
    </recommendedName>
</protein>
<accession>A0A840FAW9</accession>
<comment type="catalytic activity">
    <reaction evidence="2">
        <text>N(6)-(dimethylallyl)adenosine 5'-phosphate + H2O = N(6)-dimethylallyladenine + D-ribose 5-phosphate</text>
        <dbReference type="Rhea" id="RHEA:48560"/>
        <dbReference type="ChEBI" id="CHEBI:15377"/>
        <dbReference type="ChEBI" id="CHEBI:17660"/>
        <dbReference type="ChEBI" id="CHEBI:57526"/>
        <dbReference type="ChEBI" id="CHEBI:78346"/>
        <dbReference type="EC" id="3.2.2.n1"/>
    </reaction>
</comment>
<dbReference type="Pfam" id="PF03641">
    <property type="entry name" value="Lysine_decarbox"/>
    <property type="match status" value="1"/>
</dbReference>
<dbReference type="Proteomes" id="UP000551501">
    <property type="component" value="Unassembled WGS sequence"/>
</dbReference>
<organism evidence="3 4">
    <name type="scientific">Gordonia humi</name>
    <dbReference type="NCBI Taxonomy" id="686429"/>
    <lineage>
        <taxon>Bacteria</taxon>
        <taxon>Bacillati</taxon>
        <taxon>Actinomycetota</taxon>
        <taxon>Actinomycetes</taxon>
        <taxon>Mycobacteriales</taxon>
        <taxon>Gordoniaceae</taxon>
        <taxon>Gordonia</taxon>
    </lineage>
</organism>
<dbReference type="InterPro" id="IPR005269">
    <property type="entry name" value="LOG"/>
</dbReference>
<proteinExistence type="inferred from homology"/>
<reference evidence="3 4" key="1">
    <citation type="submission" date="2020-08" db="EMBL/GenBank/DDBJ databases">
        <title>Sequencing the genomes of 1000 actinobacteria strains.</title>
        <authorList>
            <person name="Klenk H.-P."/>
        </authorList>
    </citation>
    <scope>NUCLEOTIDE SEQUENCE [LARGE SCALE GENOMIC DNA]</scope>
    <source>
        <strain evidence="3 4">DSM 45298</strain>
    </source>
</reference>
<evidence type="ECO:0000256" key="2">
    <source>
        <dbReference type="RuleBase" id="RU363015"/>
    </source>
</evidence>
<dbReference type="GO" id="GO:0005829">
    <property type="term" value="C:cytosol"/>
    <property type="evidence" value="ECO:0007669"/>
    <property type="project" value="TreeGrafter"/>
</dbReference>
<dbReference type="GO" id="GO:0016799">
    <property type="term" value="F:hydrolase activity, hydrolyzing N-glycosyl compounds"/>
    <property type="evidence" value="ECO:0007669"/>
    <property type="project" value="TreeGrafter"/>
</dbReference>
<dbReference type="SUPFAM" id="SSF102405">
    <property type="entry name" value="MCP/YpsA-like"/>
    <property type="match status" value="1"/>
</dbReference>
<keyword evidence="4" id="KW-1185">Reference proteome</keyword>
<dbReference type="InterPro" id="IPR031100">
    <property type="entry name" value="LOG_fam"/>
</dbReference>
<dbReference type="EC" id="3.2.2.n1" evidence="2"/>
<dbReference type="PANTHER" id="PTHR31223:SF70">
    <property type="entry name" value="LOG FAMILY PROTEIN YJL055W"/>
    <property type="match status" value="1"/>
</dbReference>
<comment type="caution">
    <text evidence="3">The sequence shown here is derived from an EMBL/GenBank/DDBJ whole genome shotgun (WGS) entry which is preliminary data.</text>
</comment>
<dbReference type="Gene3D" id="3.40.50.450">
    <property type="match status" value="1"/>
</dbReference>
<evidence type="ECO:0000313" key="3">
    <source>
        <dbReference type="EMBL" id="MBB4137290.1"/>
    </source>
</evidence>
<keyword evidence="2" id="KW-0378">Hydrolase</keyword>
<evidence type="ECO:0000313" key="4">
    <source>
        <dbReference type="Proteomes" id="UP000551501"/>
    </source>
</evidence>
<name>A0A840FAW9_9ACTN</name>
<comment type="catalytic activity">
    <reaction evidence="2">
        <text>9-ribosyl-trans-zeatin 5'-phosphate + H2O = trans-zeatin + D-ribose 5-phosphate</text>
        <dbReference type="Rhea" id="RHEA:48564"/>
        <dbReference type="ChEBI" id="CHEBI:15377"/>
        <dbReference type="ChEBI" id="CHEBI:16522"/>
        <dbReference type="ChEBI" id="CHEBI:78346"/>
        <dbReference type="ChEBI" id="CHEBI:87947"/>
        <dbReference type="EC" id="3.2.2.n1"/>
    </reaction>
</comment>
<dbReference type="GO" id="GO:0009691">
    <property type="term" value="P:cytokinin biosynthetic process"/>
    <property type="evidence" value="ECO:0007669"/>
    <property type="project" value="UniProtKB-UniRule"/>
</dbReference>
<gene>
    <name evidence="3" type="ORF">BKA16_003842</name>
</gene>
<dbReference type="AlphaFoldDB" id="A0A840FAW9"/>
<dbReference type="EMBL" id="JACIFP010000001">
    <property type="protein sequence ID" value="MBB4137290.1"/>
    <property type="molecule type" value="Genomic_DNA"/>
</dbReference>
<keyword evidence="2" id="KW-0203">Cytokinin biosynthesis</keyword>